<sequence>MERNAGEFMHAIPQTSRNTIAYLVEMIMVNVDFYELTDLFLSTLTVTEVSLVAHLLGISNKFLDFEKYMNPLREIDPTMRLMDTVVQERCRVLILGDGVPALVEMIRSPASFWARHLEKNSRNLHVHQICIVSIKPSMQGHMRLVELWYANRDVTEVGVNDRGLDRNVLVPTCDDWQEWTMCSIGGTCFAMKWEDIYENASNSSVLPYVEIAKASYTLNHSELCKTMAIKTDTFMHNSQLVLWKRNYCLPPNYHFTGRTHMEGGVFMDEIAYAFIF</sequence>
<evidence type="ECO:0000313" key="1">
    <source>
        <dbReference type="EMBL" id="KAJ5240364.1"/>
    </source>
</evidence>
<gene>
    <name evidence="1" type="ORF">N7469_001955</name>
</gene>
<name>A0A9W9P9C2_PENCI</name>
<reference evidence="1" key="1">
    <citation type="submission" date="2022-11" db="EMBL/GenBank/DDBJ databases">
        <authorList>
            <person name="Petersen C."/>
        </authorList>
    </citation>
    <scope>NUCLEOTIDE SEQUENCE</scope>
    <source>
        <strain evidence="1">IBT 23319</strain>
    </source>
</reference>
<organism evidence="1 2">
    <name type="scientific">Penicillium citrinum</name>
    <dbReference type="NCBI Taxonomy" id="5077"/>
    <lineage>
        <taxon>Eukaryota</taxon>
        <taxon>Fungi</taxon>
        <taxon>Dikarya</taxon>
        <taxon>Ascomycota</taxon>
        <taxon>Pezizomycotina</taxon>
        <taxon>Eurotiomycetes</taxon>
        <taxon>Eurotiomycetidae</taxon>
        <taxon>Eurotiales</taxon>
        <taxon>Aspergillaceae</taxon>
        <taxon>Penicillium</taxon>
    </lineage>
</organism>
<accession>A0A9W9P9C2</accession>
<dbReference type="AlphaFoldDB" id="A0A9W9P9C2"/>
<protein>
    <submittedName>
        <fullName evidence="1">Uncharacterized protein</fullName>
    </submittedName>
</protein>
<proteinExistence type="predicted"/>
<keyword evidence="2" id="KW-1185">Reference proteome</keyword>
<dbReference type="GeneID" id="81380042"/>
<evidence type="ECO:0000313" key="2">
    <source>
        <dbReference type="Proteomes" id="UP001147733"/>
    </source>
</evidence>
<reference evidence="1" key="2">
    <citation type="journal article" date="2023" name="IMA Fungus">
        <title>Comparative genomic study of the Penicillium genus elucidates a diverse pangenome and 15 lateral gene transfer events.</title>
        <authorList>
            <person name="Petersen C."/>
            <person name="Sorensen T."/>
            <person name="Nielsen M.R."/>
            <person name="Sondergaard T.E."/>
            <person name="Sorensen J.L."/>
            <person name="Fitzpatrick D.A."/>
            <person name="Frisvad J.C."/>
            <person name="Nielsen K.L."/>
        </authorList>
    </citation>
    <scope>NUCLEOTIDE SEQUENCE</scope>
    <source>
        <strain evidence="1">IBT 23319</strain>
    </source>
</reference>
<dbReference type="EMBL" id="JAPQKT010000002">
    <property type="protein sequence ID" value="KAJ5240364.1"/>
    <property type="molecule type" value="Genomic_DNA"/>
</dbReference>
<comment type="caution">
    <text evidence="1">The sequence shown here is derived from an EMBL/GenBank/DDBJ whole genome shotgun (WGS) entry which is preliminary data.</text>
</comment>
<dbReference type="RefSeq" id="XP_056503369.1">
    <property type="nucleotide sequence ID" value="XM_056640875.1"/>
</dbReference>
<dbReference type="OrthoDB" id="4362322at2759"/>
<dbReference type="Proteomes" id="UP001147733">
    <property type="component" value="Unassembled WGS sequence"/>
</dbReference>